<accession>A0A5B9QG39</accession>
<dbReference type="EMBL" id="CP042913">
    <property type="protein sequence ID" value="QEG37988.1"/>
    <property type="molecule type" value="Genomic_DNA"/>
</dbReference>
<keyword evidence="2" id="KW-1185">Reference proteome</keyword>
<dbReference type="KEGG" id="bgok:Pr1d_53360"/>
<gene>
    <name evidence="1" type="ORF">Pr1d_53360</name>
</gene>
<sequence length="70" mass="7930">MYVSTTAQGRINRDEHNKNLECCMVIASSWFARERILQRINSSQGAGCEDAGEFCDSQTLIVVPFWFNLA</sequence>
<dbReference type="AlphaFoldDB" id="A0A5B9QG39"/>
<name>A0A5B9QG39_9BACT</name>
<organism evidence="1 2">
    <name type="scientific">Bythopirellula goksoeyrii</name>
    <dbReference type="NCBI Taxonomy" id="1400387"/>
    <lineage>
        <taxon>Bacteria</taxon>
        <taxon>Pseudomonadati</taxon>
        <taxon>Planctomycetota</taxon>
        <taxon>Planctomycetia</taxon>
        <taxon>Pirellulales</taxon>
        <taxon>Lacipirellulaceae</taxon>
        <taxon>Bythopirellula</taxon>
    </lineage>
</organism>
<evidence type="ECO:0000313" key="1">
    <source>
        <dbReference type="EMBL" id="QEG37988.1"/>
    </source>
</evidence>
<evidence type="ECO:0000313" key="2">
    <source>
        <dbReference type="Proteomes" id="UP000323917"/>
    </source>
</evidence>
<protein>
    <submittedName>
        <fullName evidence="1">Uncharacterized protein</fullName>
    </submittedName>
</protein>
<dbReference type="Proteomes" id="UP000323917">
    <property type="component" value="Chromosome"/>
</dbReference>
<proteinExistence type="predicted"/>
<reference evidence="1 2" key="1">
    <citation type="submission" date="2019-08" db="EMBL/GenBank/DDBJ databases">
        <title>Deep-cultivation of Planctomycetes and their phenomic and genomic characterization uncovers novel biology.</title>
        <authorList>
            <person name="Wiegand S."/>
            <person name="Jogler M."/>
            <person name="Boedeker C."/>
            <person name="Pinto D."/>
            <person name="Vollmers J."/>
            <person name="Rivas-Marin E."/>
            <person name="Kohn T."/>
            <person name="Peeters S.H."/>
            <person name="Heuer A."/>
            <person name="Rast P."/>
            <person name="Oberbeckmann S."/>
            <person name="Bunk B."/>
            <person name="Jeske O."/>
            <person name="Meyerdierks A."/>
            <person name="Storesund J.E."/>
            <person name="Kallscheuer N."/>
            <person name="Luecker S."/>
            <person name="Lage O.M."/>
            <person name="Pohl T."/>
            <person name="Merkel B.J."/>
            <person name="Hornburger P."/>
            <person name="Mueller R.-W."/>
            <person name="Bruemmer F."/>
            <person name="Labrenz M."/>
            <person name="Spormann A.M."/>
            <person name="Op den Camp H."/>
            <person name="Overmann J."/>
            <person name="Amann R."/>
            <person name="Jetten M.S.M."/>
            <person name="Mascher T."/>
            <person name="Medema M.H."/>
            <person name="Devos D.P."/>
            <person name="Kaster A.-K."/>
            <person name="Ovreas L."/>
            <person name="Rohde M."/>
            <person name="Galperin M.Y."/>
            <person name="Jogler C."/>
        </authorList>
    </citation>
    <scope>NUCLEOTIDE SEQUENCE [LARGE SCALE GENOMIC DNA]</scope>
    <source>
        <strain evidence="1 2">Pr1d</strain>
    </source>
</reference>